<name>A0A369UYP7_9ACTN</name>
<evidence type="ECO:0000313" key="2">
    <source>
        <dbReference type="Proteomes" id="UP000253742"/>
    </source>
</evidence>
<reference evidence="1 2" key="1">
    <citation type="submission" date="2018-07" db="EMBL/GenBank/DDBJ databases">
        <title>Genome guided investigation of antibiotics producing actinomycetales strain isolated from a Macau mangrove ecosystem.</title>
        <authorList>
            <person name="Hu D."/>
        </authorList>
    </citation>
    <scope>NUCLEOTIDE SEQUENCE [LARGE SCALE GENOMIC DNA]</scope>
    <source>
        <strain evidence="1 2">2297</strain>
    </source>
</reference>
<sequence>MTPRLRKVRASGERFGIFQRNVRALRHTAVFRPRRAGVGDPAEGRTRAGPPRCGWWARLPASPWCGRRRPARHG</sequence>
<dbReference type="EMBL" id="QQBH01000025">
    <property type="protein sequence ID" value="RDD85621.1"/>
    <property type="molecule type" value="Genomic_DNA"/>
</dbReference>
<proteinExistence type="predicted"/>
<accession>A0A369UYP7</accession>
<dbReference type="AlphaFoldDB" id="A0A369UYP7"/>
<dbReference type="Proteomes" id="UP000253742">
    <property type="component" value="Unassembled WGS sequence"/>
</dbReference>
<protein>
    <submittedName>
        <fullName evidence="1">Uncharacterized protein</fullName>
    </submittedName>
</protein>
<evidence type="ECO:0000313" key="1">
    <source>
        <dbReference type="EMBL" id="RDD85621.1"/>
    </source>
</evidence>
<gene>
    <name evidence="1" type="ORF">DVZ84_29130</name>
</gene>
<dbReference type="OrthoDB" id="9948728at2"/>
<organism evidence="1 2">
    <name type="scientific">Streptomyces parvulus</name>
    <dbReference type="NCBI Taxonomy" id="146923"/>
    <lineage>
        <taxon>Bacteria</taxon>
        <taxon>Bacillati</taxon>
        <taxon>Actinomycetota</taxon>
        <taxon>Actinomycetes</taxon>
        <taxon>Kitasatosporales</taxon>
        <taxon>Streptomycetaceae</taxon>
        <taxon>Streptomyces</taxon>
    </lineage>
</organism>
<comment type="caution">
    <text evidence="1">The sequence shown here is derived from an EMBL/GenBank/DDBJ whole genome shotgun (WGS) entry which is preliminary data.</text>
</comment>